<evidence type="ECO:0000313" key="8">
    <source>
        <dbReference type="Proteomes" id="UP000051952"/>
    </source>
</evidence>
<gene>
    <name evidence="7" type="ORF">BSAL_38560</name>
</gene>
<feature type="domain" description="PDEase" evidence="6">
    <location>
        <begin position="306"/>
        <end position="648"/>
    </location>
</feature>
<evidence type="ECO:0000313" key="7">
    <source>
        <dbReference type="EMBL" id="CUG92627.1"/>
    </source>
</evidence>
<organism evidence="7 8">
    <name type="scientific">Bodo saltans</name>
    <name type="common">Flagellated protozoan</name>
    <dbReference type="NCBI Taxonomy" id="75058"/>
    <lineage>
        <taxon>Eukaryota</taxon>
        <taxon>Discoba</taxon>
        <taxon>Euglenozoa</taxon>
        <taxon>Kinetoplastea</taxon>
        <taxon>Metakinetoplastina</taxon>
        <taxon>Eubodonida</taxon>
        <taxon>Bodonidae</taxon>
        <taxon>Bodo</taxon>
    </lineage>
</organism>
<dbReference type="Proteomes" id="UP000051952">
    <property type="component" value="Unassembled WGS sequence"/>
</dbReference>
<dbReference type="InterPro" id="IPR002073">
    <property type="entry name" value="PDEase_catalytic_dom"/>
</dbReference>
<evidence type="ECO:0000256" key="3">
    <source>
        <dbReference type="PIRSR" id="PIRSR623088-1"/>
    </source>
</evidence>
<dbReference type="PRINTS" id="PR00387">
    <property type="entry name" value="PDIESTERASE1"/>
</dbReference>
<dbReference type="EMBL" id="CYKH01002069">
    <property type="protein sequence ID" value="CUG92627.1"/>
    <property type="molecule type" value="Genomic_DNA"/>
</dbReference>
<reference evidence="8" key="1">
    <citation type="submission" date="2015-09" db="EMBL/GenBank/DDBJ databases">
        <authorList>
            <consortium name="Pathogen Informatics"/>
        </authorList>
    </citation>
    <scope>NUCLEOTIDE SEQUENCE [LARGE SCALE GENOMIC DNA]</scope>
    <source>
        <strain evidence="8">Lake Konstanz</strain>
    </source>
</reference>
<keyword evidence="8" id="KW-1185">Reference proteome</keyword>
<feature type="compositionally biased region" description="Low complexity" evidence="5">
    <location>
        <begin position="1101"/>
        <end position="1114"/>
    </location>
</feature>
<accession>A0A0S4JM88</accession>
<feature type="region of interest" description="Disordered" evidence="5">
    <location>
        <begin position="719"/>
        <end position="761"/>
    </location>
</feature>
<dbReference type="PROSITE" id="PS51845">
    <property type="entry name" value="PDEASE_I_2"/>
    <property type="match status" value="1"/>
</dbReference>
<dbReference type="Gene3D" id="1.10.1300.10">
    <property type="entry name" value="3'5'-cyclic nucleotide phosphodiesterase, catalytic domain"/>
    <property type="match status" value="1"/>
</dbReference>
<feature type="compositionally biased region" description="Polar residues" evidence="5">
    <location>
        <begin position="1050"/>
        <end position="1064"/>
    </location>
</feature>
<feature type="compositionally biased region" description="Polar residues" evidence="5">
    <location>
        <begin position="719"/>
        <end position="751"/>
    </location>
</feature>
<feature type="compositionally biased region" description="Polar residues" evidence="5">
    <location>
        <begin position="127"/>
        <end position="137"/>
    </location>
</feature>
<dbReference type="Pfam" id="PF00233">
    <property type="entry name" value="PDEase_I"/>
    <property type="match status" value="1"/>
</dbReference>
<feature type="region of interest" description="Disordered" evidence="5">
    <location>
        <begin position="944"/>
        <end position="1021"/>
    </location>
</feature>
<dbReference type="OrthoDB" id="546632at2759"/>
<feature type="compositionally biased region" description="Polar residues" evidence="5">
    <location>
        <begin position="172"/>
        <end position="190"/>
    </location>
</feature>
<feature type="region of interest" description="Disordered" evidence="5">
    <location>
        <begin position="1050"/>
        <end position="1152"/>
    </location>
</feature>
<feature type="region of interest" description="Disordered" evidence="5">
    <location>
        <begin position="126"/>
        <end position="190"/>
    </location>
</feature>
<protein>
    <submittedName>
        <fullName evidence="7">Cyclic nucleotide phosphodiesterase, putative</fullName>
    </submittedName>
</protein>
<evidence type="ECO:0000256" key="4">
    <source>
        <dbReference type="PIRSR" id="PIRSR623088-3"/>
    </source>
</evidence>
<feature type="binding site" evidence="4">
    <location>
        <position position="427"/>
    </location>
    <ligand>
        <name>Zn(2+)</name>
        <dbReference type="ChEBI" id="CHEBI:29105"/>
        <label>1</label>
    </ligand>
</feature>
<feature type="compositionally biased region" description="Low complexity" evidence="5">
    <location>
        <begin position="160"/>
        <end position="171"/>
    </location>
</feature>
<evidence type="ECO:0000259" key="6">
    <source>
        <dbReference type="PROSITE" id="PS51845"/>
    </source>
</evidence>
<dbReference type="InterPro" id="IPR036971">
    <property type="entry name" value="PDEase_catalytic_dom_sf"/>
</dbReference>
<dbReference type="GO" id="GO:0004114">
    <property type="term" value="F:3',5'-cyclic-nucleotide phosphodiesterase activity"/>
    <property type="evidence" value="ECO:0007669"/>
    <property type="project" value="InterPro"/>
</dbReference>
<dbReference type="GO" id="GO:0046872">
    <property type="term" value="F:metal ion binding"/>
    <property type="evidence" value="ECO:0007669"/>
    <property type="project" value="UniProtKB-KW"/>
</dbReference>
<dbReference type="SUPFAM" id="SSF109604">
    <property type="entry name" value="HD-domain/PDEase-like"/>
    <property type="match status" value="1"/>
</dbReference>
<name>A0A0S4JM88_BODSA</name>
<dbReference type="AlphaFoldDB" id="A0A0S4JM88"/>
<keyword evidence="1 4" id="KW-0479">Metal-binding</keyword>
<keyword evidence="2" id="KW-0378">Hydrolase</keyword>
<evidence type="ECO:0000256" key="1">
    <source>
        <dbReference type="ARBA" id="ARBA00022723"/>
    </source>
</evidence>
<dbReference type="VEuPathDB" id="TriTrypDB:BSAL_38560"/>
<evidence type="ECO:0000256" key="2">
    <source>
        <dbReference type="ARBA" id="ARBA00022801"/>
    </source>
</evidence>
<feature type="compositionally biased region" description="Polar residues" evidence="5">
    <location>
        <begin position="1006"/>
        <end position="1019"/>
    </location>
</feature>
<feature type="binding site" evidence="4">
    <location>
        <position position="390"/>
    </location>
    <ligand>
        <name>Zn(2+)</name>
        <dbReference type="ChEBI" id="CHEBI:29105"/>
        <label>1</label>
    </ligand>
</feature>
<sequence>MQSVPSFHGQPAVQQPSNVVEGGFIDLNVFLQSFIKDLATQLETSAKIEEIHTWASSALPTFLGQAEKRTSALRDTVLQALLLHSSSSSHSPPAPTVNVNILQGLAGITTALTPTGAPNMLVFDPTSPRSQRVQSIDTLAGEQHSSRTNSMVRFQHNKDGGNNNNHHQNNNEQPSVSPHSGISRPGSFSNRLGSFTRKHYNGIEVPMLKDDASGVVVDALNDTYSLASRGSYRRRAGGGGAGSLFSVQHGASSAQPSQAINGMKRRAYLSFLQLEGMPTLDIEAETGDLRARFSRPSKRHTAVFRDSADLESLLDEVNLPRIHDINSLEFNIFEEFQKYGDNAFAIVAMNIFLKYTFVTTFHFNIAALLTCIKTLQSFYRSENPFHNALHGADVLQTTHLYLCQRDVKENFSDVELFALLFAAMSIDVGHLGVNNHFLMKTHHPLATLYSDTSPMESMSSALTFCILDDPDCNFIQDSVVWDREVETEFRALVTDLILRSDDAEHAALSQEIDTILARGVIGDDAVPQLLSAVLHAADTSYMCKPRHIYLEWAFRFMAENYRQGDAEEDYARMYRDAHPDVPVDAETQWLRISRFCDRNTMAATELQQSVMEHIVLPFVTLLQPFLPSLWAERLEANFRYLQEDQEEKMIVLQNGVQEQLWRKGVATTWCDVSPASGKNFLQVIRNWIAVELPDGDGDGAHVQQPSKIAAEAAFGITTSARGSESSRPSNVSEVDEGTSSTVSKTPQNTSDMLKVSKDGKKRLSVSQIPTNTGATPSLASGLNSVHVLTGEMLKHMHTLLHAGNPGSWDSSRETAIFAQEWVKLLRTLEAQDSGPALLSTLAANNQLRTLNASTHTSEESESIGVIEVLRDQSSPFAFFRPNKANAIAAAAASSDLVRRESVNDMLLSNAPFASAVLLTQMWWILFGIVEENVHLGEGQDNLQTPVDTNFDRAQGVDSDEELSVSQKEDNSSPTNGAQPLHEFSTAHPPPPRSPKRVTSDVHRRSGNGSRKTSTSTQQPLDDAAAPVVVAAMPQHHDATKDELPVKESSLVATPHQQPTQQSSAAFDEPPITASDAFSPNRPTGPAPPPAIREIMSSTRRPSAGGATPPTTTAGHRASIVPAMDGARRPSQAMETAEPSPVRYVLQKRNSIR</sequence>
<feature type="binding site" evidence="4">
    <location>
        <position position="427"/>
    </location>
    <ligand>
        <name>Zn(2+)</name>
        <dbReference type="ChEBI" id="CHEBI:29105"/>
        <label>2</label>
    </ligand>
</feature>
<proteinExistence type="predicted"/>
<evidence type="ECO:0000256" key="5">
    <source>
        <dbReference type="SAM" id="MobiDB-lite"/>
    </source>
</evidence>
<dbReference type="GO" id="GO:0007165">
    <property type="term" value="P:signal transduction"/>
    <property type="evidence" value="ECO:0007669"/>
    <property type="project" value="InterPro"/>
</dbReference>
<feature type="active site" description="Proton donor" evidence="3">
    <location>
        <position position="386"/>
    </location>
</feature>
<feature type="binding site" evidence="4">
    <location>
        <position position="538"/>
    </location>
    <ligand>
        <name>Zn(2+)</name>
        <dbReference type="ChEBI" id="CHEBI:29105"/>
        <label>1</label>
    </ligand>
</feature>
<dbReference type="InterPro" id="IPR023088">
    <property type="entry name" value="PDEase"/>
</dbReference>
<dbReference type="PANTHER" id="PTHR11347">
    <property type="entry name" value="CYCLIC NUCLEOTIDE PHOSPHODIESTERASE"/>
    <property type="match status" value="1"/>
</dbReference>